<proteinExistence type="predicted"/>
<keyword evidence="1" id="KW-0853">WD repeat</keyword>
<sequence>MTNSKYYNENQLKDQLMFSYGALKETLDNLDSVYSLIVLSNGDSESGSTDNKIKIWNLTD</sequence>
<name>A0A3M7SYN7_BRAPC</name>
<keyword evidence="3" id="KW-1185">Reference proteome</keyword>
<dbReference type="EMBL" id="REGN01000607">
    <property type="protein sequence ID" value="RNA40680.1"/>
    <property type="molecule type" value="Genomic_DNA"/>
</dbReference>
<protein>
    <submittedName>
        <fullName evidence="2">Uncharacterized protein</fullName>
    </submittedName>
</protein>
<reference evidence="2 3" key="1">
    <citation type="journal article" date="2018" name="Sci. Rep.">
        <title>Genomic signatures of local adaptation to the degree of environmental predictability in rotifers.</title>
        <authorList>
            <person name="Franch-Gras L."/>
            <person name="Hahn C."/>
            <person name="Garcia-Roger E.M."/>
            <person name="Carmona M.J."/>
            <person name="Serra M."/>
            <person name="Gomez A."/>
        </authorList>
    </citation>
    <scope>NUCLEOTIDE SEQUENCE [LARGE SCALE GENOMIC DNA]</scope>
    <source>
        <strain evidence="2">HYR1</strain>
    </source>
</reference>
<feature type="repeat" description="WD" evidence="1">
    <location>
        <begin position="46"/>
        <end position="60"/>
    </location>
</feature>
<dbReference type="InterPro" id="IPR001680">
    <property type="entry name" value="WD40_rpt"/>
</dbReference>
<accession>A0A3M7SYN7</accession>
<comment type="caution">
    <text evidence="2">The sequence shown here is derived from an EMBL/GenBank/DDBJ whole genome shotgun (WGS) entry which is preliminary data.</text>
</comment>
<gene>
    <name evidence="2" type="ORF">BpHYR1_002327</name>
</gene>
<dbReference type="Proteomes" id="UP000276133">
    <property type="component" value="Unassembled WGS sequence"/>
</dbReference>
<dbReference type="PROSITE" id="PS50082">
    <property type="entry name" value="WD_REPEATS_2"/>
    <property type="match status" value="1"/>
</dbReference>
<organism evidence="2 3">
    <name type="scientific">Brachionus plicatilis</name>
    <name type="common">Marine rotifer</name>
    <name type="synonym">Brachionus muelleri</name>
    <dbReference type="NCBI Taxonomy" id="10195"/>
    <lineage>
        <taxon>Eukaryota</taxon>
        <taxon>Metazoa</taxon>
        <taxon>Spiralia</taxon>
        <taxon>Gnathifera</taxon>
        <taxon>Rotifera</taxon>
        <taxon>Eurotatoria</taxon>
        <taxon>Monogononta</taxon>
        <taxon>Pseudotrocha</taxon>
        <taxon>Ploima</taxon>
        <taxon>Brachionidae</taxon>
        <taxon>Brachionus</taxon>
    </lineage>
</organism>
<dbReference type="AlphaFoldDB" id="A0A3M7SYN7"/>
<evidence type="ECO:0000313" key="2">
    <source>
        <dbReference type="EMBL" id="RNA40680.1"/>
    </source>
</evidence>
<evidence type="ECO:0000256" key="1">
    <source>
        <dbReference type="PROSITE-ProRule" id="PRU00221"/>
    </source>
</evidence>
<evidence type="ECO:0000313" key="3">
    <source>
        <dbReference type="Proteomes" id="UP000276133"/>
    </source>
</evidence>